<reference evidence="3" key="1">
    <citation type="journal article" date="2019" name="Int. J. Syst. Evol. Microbiol.">
        <title>The Global Catalogue of Microorganisms (GCM) 10K type strain sequencing project: providing services to taxonomists for standard genome sequencing and annotation.</title>
        <authorList>
            <consortium name="The Broad Institute Genomics Platform"/>
            <consortium name="The Broad Institute Genome Sequencing Center for Infectious Disease"/>
            <person name="Wu L."/>
            <person name="Ma J."/>
        </authorList>
    </citation>
    <scope>NUCLEOTIDE SEQUENCE [LARGE SCALE GENOMIC DNA]</scope>
    <source>
        <strain evidence="3">CCUG 54520</strain>
    </source>
</reference>
<keyword evidence="1" id="KW-0732">Signal</keyword>
<organism evidence="2 3">
    <name type="scientific">Rhodococcus kronopolitis</name>
    <dbReference type="NCBI Taxonomy" id="1460226"/>
    <lineage>
        <taxon>Bacteria</taxon>
        <taxon>Bacillati</taxon>
        <taxon>Actinomycetota</taxon>
        <taxon>Actinomycetes</taxon>
        <taxon>Mycobacteriales</taxon>
        <taxon>Nocardiaceae</taxon>
        <taxon>Rhodococcus</taxon>
    </lineage>
</organism>
<evidence type="ECO:0000313" key="3">
    <source>
        <dbReference type="Proteomes" id="UP001595914"/>
    </source>
</evidence>
<dbReference type="EMBL" id="JBHSFO010000005">
    <property type="protein sequence ID" value="MFC4604585.1"/>
    <property type="molecule type" value="Genomic_DNA"/>
</dbReference>
<gene>
    <name evidence="2" type="ORF">ACFO6S_12885</name>
</gene>
<feature type="signal peptide" evidence="1">
    <location>
        <begin position="1"/>
        <end position="29"/>
    </location>
</feature>
<comment type="caution">
    <text evidence="2">The sequence shown here is derived from an EMBL/GenBank/DDBJ whole genome shotgun (WGS) entry which is preliminary data.</text>
</comment>
<dbReference type="RefSeq" id="WP_378417497.1">
    <property type="nucleotide sequence ID" value="NZ_JBHSFO010000005.1"/>
</dbReference>
<evidence type="ECO:0000313" key="2">
    <source>
        <dbReference type="EMBL" id="MFC4604585.1"/>
    </source>
</evidence>
<protein>
    <submittedName>
        <fullName evidence="2">Uncharacterized protein</fullName>
    </submittedName>
</protein>
<name>A0ABV9FUB4_9NOCA</name>
<dbReference type="Proteomes" id="UP001595914">
    <property type="component" value="Unassembled WGS sequence"/>
</dbReference>
<feature type="chain" id="PRO_5045456425" evidence="1">
    <location>
        <begin position="30"/>
        <end position="135"/>
    </location>
</feature>
<evidence type="ECO:0000256" key="1">
    <source>
        <dbReference type="SAM" id="SignalP"/>
    </source>
</evidence>
<keyword evidence="3" id="KW-1185">Reference proteome</keyword>
<proteinExistence type="predicted"/>
<sequence length="135" mass="13771">MRQRHRLRRASIVAGAGLALLSAAQPAAAAAPTDTVFPVPVVWIGHTATNLPTGDINYVTASTDPAMPGITRFTGTPYTVHWRNLSTGAAGTVRVEGPSVEVHTGSGPVVATVTSGGVAFFALTLLPGGGAWMVP</sequence>
<accession>A0ABV9FUB4</accession>